<keyword evidence="10" id="KW-1133">Transmembrane helix</keyword>
<evidence type="ECO:0000313" key="13">
    <source>
        <dbReference type="EMBL" id="CAG7656668.1"/>
    </source>
</evidence>
<dbReference type="PROSITE" id="PS00109">
    <property type="entry name" value="PROTEIN_KINASE_TYR"/>
    <property type="match status" value="1"/>
</dbReference>
<keyword evidence="14" id="KW-1185">Reference proteome</keyword>
<dbReference type="InterPro" id="IPR007110">
    <property type="entry name" value="Ig-like_dom"/>
</dbReference>
<dbReference type="InterPro" id="IPR008266">
    <property type="entry name" value="Tyr_kinase_AS"/>
</dbReference>
<dbReference type="PANTHER" id="PTHR24416:SF600">
    <property type="entry name" value="PDGF- AND VEGF-RECEPTOR RELATED, ISOFORM J"/>
    <property type="match status" value="1"/>
</dbReference>
<protein>
    <submittedName>
        <fullName evidence="13">Uncharacterized protein</fullName>
    </submittedName>
</protein>
<proteinExistence type="predicted"/>
<dbReference type="EMBL" id="CAJVCH010005204">
    <property type="protein sequence ID" value="CAG7656668.1"/>
    <property type="molecule type" value="Genomic_DNA"/>
</dbReference>
<evidence type="ECO:0000256" key="4">
    <source>
        <dbReference type="ARBA" id="ARBA00022777"/>
    </source>
</evidence>
<dbReference type="Proteomes" id="UP000708208">
    <property type="component" value="Unassembled WGS sequence"/>
</dbReference>
<organism evidence="13 14">
    <name type="scientific">Allacma fusca</name>
    <dbReference type="NCBI Taxonomy" id="39272"/>
    <lineage>
        <taxon>Eukaryota</taxon>
        <taxon>Metazoa</taxon>
        <taxon>Ecdysozoa</taxon>
        <taxon>Arthropoda</taxon>
        <taxon>Hexapoda</taxon>
        <taxon>Collembola</taxon>
        <taxon>Symphypleona</taxon>
        <taxon>Sminthuridae</taxon>
        <taxon>Allacma</taxon>
    </lineage>
</organism>
<dbReference type="CDD" id="cd00192">
    <property type="entry name" value="PTKc"/>
    <property type="match status" value="1"/>
</dbReference>
<evidence type="ECO:0000256" key="9">
    <source>
        <dbReference type="PROSITE-ProRule" id="PRU10141"/>
    </source>
</evidence>
<dbReference type="InterPro" id="IPR001245">
    <property type="entry name" value="Ser-Thr/Tyr_kinase_cat_dom"/>
</dbReference>
<keyword evidence="4" id="KW-0418">Kinase</keyword>
<comment type="subcellular location">
    <subcellularLocation>
        <location evidence="1">Membrane</location>
        <topology evidence="1">Single-pass membrane protein</topology>
    </subcellularLocation>
</comment>
<keyword evidence="7" id="KW-1015">Disulfide bond</keyword>
<keyword evidence="3 9" id="KW-0547">Nucleotide-binding</keyword>
<evidence type="ECO:0000256" key="1">
    <source>
        <dbReference type="ARBA" id="ARBA00004167"/>
    </source>
</evidence>
<evidence type="ECO:0000259" key="11">
    <source>
        <dbReference type="PROSITE" id="PS50011"/>
    </source>
</evidence>
<sequence length="502" mass="56792">MIAVECRAPYWNNQDEASAVLPLHIKSLSTAVRPGFNANGSNISVSVGEKLQLNCSVNTGDPIPEYSWSFIPDMESSRSNHTPTKKSLGEVVKAINRSTLIIPSFGVAFEGTHICTARNLRGNSSIFFRVYRKETATDAGLIVGISLGIFCIFGATIIAFFWKIYLQRGKLSALEIKLFEHGDENFLNSVNLFAHESAPFQPYNRTYETNWKDFTIFEEEKLGQGEYGVVYKGCLATNTARTIAVKTVKPGADKSVILAILSEIKVMIHLENHDNIVKLLGCCTKFLRDGRVYLLLEYCPVGSLLSYIRNVDKNMFGRTTYEDFSPVDTNYDAVVNITVTSQDLMGWAIQISRGMQHLHAKKVIHGDLAARNVLLYSNSQAKITDFGLSRQLLNYDNYVKTSQDKLPWRWLALETLKSQVFTYKSDVWSFGVTLWEIFTLGLLPYPGVRWTPDFVGHLEDNLRLSRPKFASEDLFKIMVRCWDAESDNRPTFEQLEEYLLSI</sequence>
<keyword evidence="10" id="KW-0812">Transmembrane</keyword>
<dbReference type="GO" id="GO:0005886">
    <property type="term" value="C:plasma membrane"/>
    <property type="evidence" value="ECO:0007669"/>
    <property type="project" value="TreeGrafter"/>
</dbReference>
<evidence type="ECO:0000259" key="12">
    <source>
        <dbReference type="PROSITE" id="PS50835"/>
    </source>
</evidence>
<evidence type="ECO:0000256" key="7">
    <source>
        <dbReference type="ARBA" id="ARBA00023157"/>
    </source>
</evidence>
<evidence type="ECO:0000256" key="2">
    <source>
        <dbReference type="ARBA" id="ARBA00022679"/>
    </source>
</evidence>
<dbReference type="InterPro" id="IPR050122">
    <property type="entry name" value="RTK"/>
</dbReference>
<dbReference type="InterPro" id="IPR000719">
    <property type="entry name" value="Prot_kinase_dom"/>
</dbReference>
<dbReference type="Pfam" id="PF13927">
    <property type="entry name" value="Ig_3"/>
    <property type="match status" value="1"/>
</dbReference>
<dbReference type="PROSITE" id="PS50835">
    <property type="entry name" value="IG_LIKE"/>
    <property type="match status" value="1"/>
</dbReference>
<name>A0A8J2J5R1_9HEXA</name>
<accession>A0A8J2J5R1</accession>
<dbReference type="PIRSF" id="PIRSF000615">
    <property type="entry name" value="TyrPK_CSF1-R"/>
    <property type="match status" value="1"/>
</dbReference>
<dbReference type="GO" id="GO:0004714">
    <property type="term" value="F:transmembrane receptor protein tyrosine kinase activity"/>
    <property type="evidence" value="ECO:0007669"/>
    <property type="project" value="UniProtKB-EC"/>
</dbReference>
<gene>
    <name evidence="13" type="ORF">AFUS01_LOCUS960</name>
</gene>
<dbReference type="GO" id="GO:0007169">
    <property type="term" value="P:cell surface receptor protein tyrosine kinase signaling pathway"/>
    <property type="evidence" value="ECO:0007669"/>
    <property type="project" value="TreeGrafter"/>
</dbReference>
<evidence type="ECO:0000256" key="3">
    <source>
        <dbReference type="ARBA" id="ARBA00022741"/>
    </source>
</evidence>
<keyword evidence="6" id="KW-0829">Tyrosine-protein kinase</keyword>
<reference evidence="13" key="1">
    <citation type="submission" date="2021-06" db="EMBL/GenBank/DDBJ databases">
        <authorList>
            <person name="Hodson N. C."/>
            <person name="Mongue J. A."/>
            <person name="Jaron S. K."/>
        </authorList>
    </citation>
    <scope>NUCLEOTIDE SEQUENCE</scope>
</reference>
<comment type="caution">
    <text evidence="13">The sequence shown here is derived from an EMBL/GenBank/DDBJ whole genome shotgun (WGS) entry which is preliminary data.</text>
</comment>
<dbReference type="FunFam" id="1.10.510.10:FF:000554">
    <property type="entry name" value="Predicted protein"/>
    <property type="match status" value="1"/>
</dbReference>
<feature type="transmembrane region" description="Helical" evidence="10">
    <location>
        <begin position="139"/>
        <end position="162"/>
    </location>
</feature>
<dbReference type="Pfam" id="PF07714">
    <property type="entry name" value="PK_Tyr_Ser-Thr"/>
    <property type="match status" value="1"/>
</dbReference>
<dbReference type="GO" id="GO:0005524">
    <property type="term" value="F:ATP binding"/>
    <property type="evidence" value="ECO:0007669"/>
    <property type="project" value="UniProtKB-UniRule"/>
</dbReference>
<dbReference type="PROSITE" id="PS50011">
    <property type="entry name" value="PROTEIN_KINASE_DOM"/>
    <property type="match status" value="1"/>
</dbReference>
<keyword evidence="2" id="KW-0808">Transferase</keyword>
<evidence type="ECO:0000256" key="6">
    <source>
        <dbReference type="ARBA" id="ARBA00023137"/>
    </source>
</evidence>
<evidence type="ECO:0000256" key="5">
    <source>
        <dbReference type="ARBA" id="ARBA00022840"/>
    </source>
</evidence>
<evidence type="ECO:0000313" key="14">
    <source>
        <dbReference type="Proteomes" id="UP000708208"/>
    </source>
</evidence>
<dbReference type="SMART" id="SM00409">
    <property type="entry name" value="IG"/>
    <property type="match status" value="1"/>
</dbReference>
<dbReference type="PROSITE" id="PS00107">
    <property type="entry name" value="PROTEIN_KINASE_ATP"/>
    <property type="match status" value="1"/>
</dbReference>
<feature type="domain" description="Ig-like" evidence="12">
    <location>
        <begin position="34"/>
        <end position="127"/>
    </location>
</feature>
<evidence type="ECO:0000256" key="8">
    <source>
        <dbReference type="ARBA" id="ARBA00051243"/>
    </source>
</evidence>
<feature type="domain" description="Protein kinase" evidence="11">
    <location>
        <begin position="216"/>
        <end position="499"/>
    </location>
</feature>
<feature type="binding site" evidence="9">
    <location>
        <position position="246"/>
    </location>
    <ligand>
        <name>ATP</name>
        <dbReference type="ChEBI" id="CHEBI:30616"/>
    </ligand>
</feature>
<dbReference type="PANTHER" id="PTHR24416">
    <property type="entry name" value="TYROSINE-PROTEIN KINASE RECEPTOR"/>
    <property type="match status" value="1"/>
</dbReference>
<dbReference type="OrthoDB" id="3256376at2759"/>
<dbReference type="InterPro" id="IPR017441">
    <property type="entry name" value="Protein_kinase_ATP_BS"/>
</dbReference>
<dbReference type="GO" id="GO:0043235">
    <property type="term" value="C:receptor complex"/>
    <property type="evidence" value="ECO:0007669"/>
    <property type="project" value="TreeGrafter"/>
</dbReference>
<keyword evidence="5 9" id="KW-0067">ATP-binding</keyword>
<evidence type="ECO:0000256" key="10">
    <source>
        <dbReference type="SAM" id="Phobius"/>
    </source>
</evidence>
<dbReference type="AlphaFoldDB" id="A0A8J2J5R1"/>
<comment type="catalytic activity">
    <reaction evidence="8">
        <text>L-tyrosyl-[protein] + ATP = O-phospho-L-tyrosyl-[protein] + ADP + H(+)</text>
        <dbReference type="Rhea" id="RHEA:10596"/>
        <dbReference type="Rhea" id="RHEA-COMP:10136"/>
        <dbReference type="Rhea" id="RHEA-COMP:20101"/>
        <dbReference type="ChEBI" id="CHEBI:15378"/>
        <dbReference type="ChEBI" id="CHEBI:30616"/>
        <dbReference type="ChEBI" id="CHEBI:46858"/>
        <dbReference type="ChEBI" id="CHEBI:61978"/>
        <dbReference type="ChEBI" id="CHEBI:456216"/>
        <dbReference type="EC" id="2.7.10.1"/>
    </reaction>
</comment>
<dbReference type="InterPro" id="IPR003599">
    <property type="entry name" value="Ig_sub"/>
</dbReference>
<keyword evidence="10" id="KW-0472">Membrane</keyword>